<evidence type="ECO:0008006" key="5">
    <source>
        <dbReference type="Google" id="ProtNLM"/>
    </source>
</evidence>
<organism evidence="3 4">
    <name type="scientific">Criibacterium bergeronii</name>
    <dbReference type="NCBI Taxonomy" id="1871336"/>
    <lineage>
        <taxon>Bacteria</taxon>
        <taxon>Bacillati</taxon>
        <taxon>Bacillota</taxon>
        <taxon>Clostridia</taxon>
        <taxon>Peptostreptococcales</taxon>
        <taxon>Filifactoraceae</taxon>
        <taxon>Criibacterium</taxon>
    </lineage>
</organism>
<dbReference type="Proteomes" id="UP000093352">
    <property type="component" value="Unassembled WGS sequence"/>
</dbReference>
<feature type="coiled-coil region" evidence="1">
    <location>
        <begin position="255"/>
        <end position="316"/>
    </location>
</feature>
<dbReference type="EMBL" id="MBEW02000006">
    <property type="protein sequence ID" value="RDY21581.1"/>
    <property type="molecule type" value="Genomic_DNA"/>
</dbReference>
<dbReference type="RefSeq" id="WP_068912293.1">
    <property type="nucleotide sequence ID" value="NZ_MBEW02000006.1"/>
</dbReference>
<comment type="caution">
    <text evidence="3">The sequence shown here is derived from an EMBL/GenBank/DDBJ whole genome shotgun (WGS) entry which is preliminary data.</text>
</comment>
<sequence length="359" mass="41941">MKLNKIIVLSLSAIFLSTNLSFAQKPMTLDFEQARQMAVNNSEKLKLQDEMIDSLAKKNALQQSDPHQNKPDYEYNGITKTEVYNNTYKTYDYEKILKNITREKESEIFASENKTFNFYKTIYDLEKQIQDKNLAITNQQKIVYQNEVKLKNKIITQLTLDMEKNKLDLLKLQLADLQRQIALQKSQFKKHLGIDEKTDIVLTITEPDISTVLNPKDALAQAMLKNNSFVDLKDDMDELLKDMKWIDLLNQKGTVEQQQELIDKKKEDINEKTRTSLYSYDKTVNQILVLTENLRKDKIENEQLNIEKQKNALLNKSGLTTLNTYDATDYQISQNLLSQVDKVIKIRQLMLDYYTDINL</sequence>
<evidence type="ECO:0000313" key="4">
    <source>
        <dbReference type="Proteomes" id="UP000093352"/>
    </source>
</evidence>
<evidence type="ECO:0000256" key="1">
    <source>
        <dbReference type="SAM" id="Coils"/>
    </source>
</evidence>
<keyword evidence="2" id="KW-0732">Signal</keyword>
<feature type="coiled-coil region" evidence="1">
    <location>
        <begin position="160"/>
        <end position="187"/>
    </location>
</feature>
<name>A0A371IM89_9FIRM</name>
<evidence type="ECO:0000256" key="2">
    <source>
        <dbReference type="SAM" id="SignalP"/>
    </source>
</evidence>
<dbReference type="STRING" id="1871336.BBG48_01745"/>
<reference evidence="3 4" key="1">
    <citation type="journal article" date="2016" name="Genome Announc.">
        <title>Draft Genome Sequence of Criibacterium bergeronii gen. nov., sp. nov., Strain CCRI-22567T, Isolated from a Vaginal Sample from a Woman with Bacterial Vaginosis.</title>
        <authorList>
            <person name="Maheux A.F."/>
            <person name="Berube E."/>
            <person name="Boudreau D.K."/>
            <person name="Raymond F."/>
            <person name="Corbeil J."/>
            <person name="Roy P.H."/>
            <person name="Boissinot M."/>
            <person name="Omar R.F."/>
        </authorList>
    </citation>
    <scope>NUCLEOTIDE SEQUENCE [LARGE SCALE GENOMIC DNA]</scope>
    <source>
        <strain evidence="3 4">CCRI-22567</strain>
    </source>
</reference>
<protein>
    <recommendedName>
        <fullName evidence="5">TolC family protein</fullName>
    </recommendedName>
</protein>
<accession>A0A371IM89</accession>
<dbReference type="SUPFAM" id="SSF56954">
    <property type="entry name" value="Outer membrane efflux proteins (OEP)"/>
    <property type="match status" value="1"/>
</dbReference>
<evidence type="ECO:0000313" key="3">
    <source>
        <dbReference type="EMBL" id="RDY21581.1"/>
    </source>
</evidence>
<feature type="chain" id="PRO_5016769638" description="TolC family protein" evidence="2">
    <location>
        <begin position="24"/>
        <end position="359"/>
    </location>
</feature>
<keyword evidence="4" id="KW-1185">Reference proteome</keyword>
<keyword evidence="1" id="KW-0175">Coiled coil</keyword>
<feature type="signal peptide" evidence="2">
    <location>
        <begin position="1"/>
        <end position="23"/>
    </location>
</feature>
<dbReference type="AlphaFoldDB" id="A0A371IM89"/>
<gene>
    <name evidence="3" type="ORF">BBG48_004315</name>
</gene>
<proteinExistence type="predicted"/>
<dbReference type="Gene3D" id="1.20.1600.10">
    <property type="entry name" value="Outer membrane efflux proteins (OEP)"/>
    <property type="match status" value="1"/>
</dbReference>